<dbReference type="PROSITE" id="PS50263">
    <property type="entry name" value="CN_HYDROLASE"/>
    <property type="match status" value="1"/>
</dbReference>
<proteinExistence type="inferred from homology"/>
<evidence type="ECO:0000313" key="4">
    <source>
        <dbReference type="Proteomes" id="UP000532121"/>
    </source>
</evidence>
<dbReference type="PANTHER" id="PTHR23088:SF27">
    <property type="entry name" value="DEAMINATED GLUTATHIONE AMIDASE"/>
    <property type="match status" value="1"/>
</dbReference>
<dbReference type="AlphaFoldDB" id="A0A7X9LEP6"/>
<dbReference type="GO" id="GO:0016787">
    <property type="term" value="F:hydrolase activity"/>
    <property type="evidence" value="ECO:0007669"/>
    <property type="project" value="UniProtKB-KW"/>
</dbReference>
<dbReference type="InterPro" id="IPR036526">
    <property type="entry name" value="C-N_Hydrolase_sf"/>
</dbReference>
<dbReference type="InterPro" id="IPR003010">
    <property type="entry name" value="C-N_Hydrolase"/>
</dbReference>
<organism evidence="3 4">
    <name type="scientific">Streptococcus ratti</name>
    <dbReference type="NCBI Taxonomy" id="1341"/>
    <lineage>
        <taxon>Bacteria</taxon>
        <taxon>Bacillati</taxon>
        <taxon>Bacillota</taxon>
        <taxon>Bacilli</taxon>
        <taxon>Lactobacillales</taxon>
        <taxon>Streptococcaceae</taxon>
        <taxon>Streptococcus</taxon>
    </lineage>
</organism>
<feature type="domain" description="CN hydrolase" evidence="2">
    <location>
        <begin position="1"/>
        <end position="237"/>
    </location>
</feature>
<evidence type="ECO:0000313" key="3">
    <source>
        <dbReference type="EMBL" id="NMD49785.1"/>
    </source>
</evidence>
<comment type="similarity">
    <text evidence="1">Belongs to the carbon-nitrogen hydrolase superfamily. NIT1/NIT2 family.</text>
</comment>
<dbReference type="CDD" id="cd07583">
    <property type="entry name" value="nitrilase_5"/>
    <property type="match status" value="1"/>
</dbReference>
<evidence type="ECO:0000259" key="2">
    <source>
        <dbReference type="PROSITE" id="PS50263"/>
    </source>
</evidence>
<gene>
    <name evidence="3" type="ORF">HHO37_08950</name>
</gene>
<accession>A0A7X9LEP6</accession>
<evidence type="ECO:0000256" key="1">
    <source>
        <dbReference type="ARBA" id="ARBA00010613"/>
    </source>
</evidence>
<dbReference type="Proteomes" id="UP000532121">
    <property type="component" value="Unassembled WGS sequence"/>
</dbReference>
<dbReference type="RefSeq" id="WP_193523917.1">
    <property type="nucleotide sequence ID" value="NZ_JABASA010000022.1"/>
</dbReference>
<dbReference type="EMBL" id="JABASA010000022">
    <property type="protein sequence ID" value="NMD49785.1"/>
    <property type="molecule type" value="Genomic_DNA"/>
</dbReference>
<dbReference type="PANTHER" id="PTHR23088">
    <property type="entry name" value="NITRILASE-RELATED"/>
    <property type="match status" value="1"/>
</dbReference>
<reference evidence="3 4" key="1">
    <citation type="submission" date="2020-04" db="EMBL/GenBank/DDBJ databases">
        <title>MicrobeNet Type strains.</title>
        <authorList>
            <person name="Nicholson A.C."/>
        </authorList>
    </citation>
    <scope>NUCLEOTIDE SEQUENCE [LARGE SCALE GENOMIC DNA]</scope>
    <source>
        <strain evidence="3 4">DSM 22768</strain>
    </source>
</reference>
<keyword evidence="3" id="KW-0378">Hydrolase</keyword>
<dbReference type="SUPFAM" id="SSF56317">
    <property type="entry name" value="Carbon-nitrogen hydrolase"/>
    <property type="match status" value="1"/>
</dbReference>
<name>A0A7X9LEP6_STRRT</name>
<protein>
    <submittedName>
        <fullName evidence="3">Carbon-nitrogen family hydrolase</fullName>
    </submittedName>
</protein>
<sequence>MKVSLIQFDVKDGQPQLNKNKVLELMQQALSDQPDVIILPELWNTGYALEQLEEIADENGEDSISWLSQFAREHQIALVAGSVATKRQGKFYNTAYTFAADGKLINTYDKVHLFGLMAEDEFLTAGLKESHFHIGSVSASQVICYDIRFPEWIRKLMSQGAELLFVSAQWPASRIEQWKILLQARAVENQAFVIAVNRVGHGLKDYFNGHSLVVGPLGNILLETDDSEGVFSTEIDVGQVKAARGQIPVFTDRRPELY</sequence>
<dbReference type="Pfam" id="PF00795">
    <property type="entry name" value="CN_hydrolase"/>
    <property type="match status" value="1"/>
</dbReference>
<comment type="caution">
    <text evidence="3">The sequence shown here is derived from an EMBL/GenBank/DDBJ whole genome shotgun (WGS) entry which is preliminary data.</text>
</comment>
<dbReference type="Gene3D" id="3.60.110.10">
    <property type="entry name" value="Carbon-nitrogen hydrolase"/>
    <property type="match status" value="1"/>
</dbReference>